<organism evidence="1 2">
    <name type="scientific">Companilactobacillus ginsenosidimutans</name>
    <dbReference type="NCBI Taxonomy" id="1007676"/>
    <lineage>
        <taxon>Bacteria</taxon>
        <taxon>Bacillati</taxon>
        <taxon>Bacillota</taxon>
        <taxon>Bacilli</taxon>
        <taxon>Lactobacillales</taxon>
        <taxon>Lactobacillaceae</taxon>
        <taxon>Companilactobacillus</taxon>
    </lineage>
</organism>
<evidence type="ECO:0000313" key="1">
    <source>
        <dbReference type="EMBL" id="AKP66596.1"/>
    </source>
</evidence>
<proteinExistence type="predicted"/>
<dbReference type="STRING" id="1007676.ABM34_02860"/>
<dbReference type="PATRIC" id="fig|1007676.4.peg.592"/>
<evidence type="ECO:0008006" key="3">
    <source>
        <dbReference type="Google" id="ProtNLM"/>
    </source>
</evidence>
<reference evidence="2" key="1">
    <citation type="submission" date="2015-07" db="EMBL/GenBank/DDBJ databases">
        <title>Lactobacillus ginsenosidimutans/EMML 3141/ whole genome sequencing.</title>
        <authorList>
            <person name="Kim M.K."/>
            <person name="Im W.-T."/>
            <person name="Srinivasan S."/>
            <person name="Lee J.-J."/>
        </authorList>
    </citation>
    <scope>NUCLEOTIDE SEQUENCE [LARGE SCALE GENOMIC DNA]</scope>
    <source>
        <strain evidence="2">EMML 3041</strain>
    </source>
</reference>
<accession>A0A0H4QHU9</accession>
<dbReference type="OrthoDB" id="2248737at2"/>
<keyword evidence="2" id="KW-1185">Reference proteome</keyword>
<dbReference type="Proteomes" id="UP000036106">
    <property type="component" value="Chromosome"/>
</dbReference>
<evidence type="ECO:0000313" key="2">
    <source>
        <dbReference type="Proteomes" id="UP000036106"/>
    </source>
</evidence>
<dbReference type="RefSeq" id="WP_048703157.1">
    <property type="nucleotide sequence ID" value="NZ_CP012034.1"/>
</dbReference>
<protein>
    <recommendedName>
        <fullName evidence="3">SAM-dependent methyltransferase</fullName>
    </recommendedName>
</protein>
<gene>
    <name evidence="1" type="ORF">ABM34_02860</name>
</gene>
<name>A0A0H4QHU9_9LACO</name>
<dbReference type="AlphaFoldDB" id="A0A0H4QHU9"/>
<dbReference type="KEGG" id="lgn:ABM34_02860"/>
<sequence length="253" mass="29710">MDYINNLREIVSTLPQPKVFNARINFMQHVVEALKAGELPKYRFPQFELTTKDIERYLQSNMILDQDKFQQMVDTLQLFDKQLSEFRTYLQSRFGYWATITQSLMKEWSLEFPDGSYLELMGGNGYITRGFNDNGIESVCTDNLSWSNQSQTGHQMMSKVEKMDALSALDIYGPEVNSVVLAWSPDRNEIDYEILQKIRKTNLNFFVIGEKYGATNSRRFWENAEEVNDERINRLNDVYSTYDLVHDKIFLIH</sequence>
<dbReference type="EMBL" id="CP012034">
    <property type="protein sequence ID" value="AKP66596.1"/>
    <property type="molecule type" value="Genomic_DNA"/>
</dbReference>